<evidence type="ECO:0000313" key="2">
    <source>
        <dbReference type="EMBL" id="KAG0668320.1"/>
    </source>
</evidence>
<dbReference type="Pfam" id="PF05699">
    <property type="entry name" value="Dimer_Tnp_hAT"/>
    <property type="match status" value="1"/>
</dbReference>
<gene>
    <name evidence="2" type="ORF">C6P45_004828</name>
</gene>
<proteinExistence type="predicted"/>
<dbReference type="GO" id="GO:0046983">
    <property type="term" value="F:protein dimerization activity"/>
    <property type="evidence" value="ECO:0007669"/>
    <property type="project" value="InterPro"/>
</dbReference>
<name>A0A9P6WAA6_MAUEX</name>
<evidence type="ECO:0000259" key="1">
    <source>
        <dbReference type="Pfam" id="PF05699"/>
    </source>
</evidence>
<reference evidence="2 3" key="1">
    <citation type="submission" date="2020-11" db="EMBL/GenBank/DDBJ databases">
        <title>Kefir isolates.</title>
        <authorList>
            <person name="Marcisauskas S."/>
            <person name="Kim Y."/>
            <person name="Blasche S."/>
        </authorList>
    </citation>
    <scope>NUCLEOTIDE SEQUENCE [LARGE SCALE GENOMIC DNA]</scope>
    <source>
        <strain evidence="2 3">OG2</strain>
    </source>
</reference>
<dbReference type="SUPFAM" id="SSF53098">
    <property type="entry name" value="Ribonuclease H-like"/>
    <property type="match status" value="1"/>
</dbReference>
<evidence type="ECO:0000313" key="3">
    <source>
        <dbReference type="Proteomes" id="UP000750334"/>
    </source>
</evidence>
<dbReference type="Proteomes" id="UP000750334">
    <property type="component" value="Unassembled WGS sequence"/>
</dbReference>
<organism evidence="2 3">
    <name type="scientific">Maudiozyma exigua</name>
    <name type="common">Yeast</name>
    <name type="synonym">Kazachstania exigua</name>
    <dbReference type="NCBI Taxonomy" id="34358"/>
    <lineage>
        <taxon>Eukaryota</taxon>
        <taxon>Fungi</taxon>
        <taxon>Dikarya</taxon>
        <taxon>Ascomycota</taxon>
        <taxon>Saccharomycotina</taxon>
        <taxon>Saccharomycetes</taxon>
        <taxon>Saccharomycetales</taxon>
        <taxon>Saccharomycetaceae</taxon>
        <taxon>Maudiozyma</taxon>
    </lineage>
</organism>
<dbReference type="AlphaFoldDB" id="A0A9P6WAA6"/>
<keyword evidence="3" id="KW-1185">Reference proteome</keyword>
<dbReference type="EMBL" id="PUHR01000071">
    <property type="protein sequence ID" value="KAG0668320.1"/>
    <property type="molecule type" value="Genomic_DNA"/>
</dbReference>
<feature type="domain" description="HAT C-terminal dimerisation" evidence="1">
    <location>
        <begin position="114"/>
        <end position="150"/>
    </location>
</feature>
<accession>A0A9P6WAA6</accession>
<comment type="caution">
    <text evidence="2">The sequence shown here is derived from an EMBL/GenBank/DDBJ whole genome shotgun (WGS) entry which is preliminary data.</text>
</comment>
<sequence>MNRAETSSTIKSILKSTTKKDLGIFYTFQRKKIEGVTEFIQEDMKLTWNTFVDRNGRLKFKKSSITSENLLLSGVNDKTEQIFIAKYNNSLKLIIMYLDEVKGNNIEGRILPVLLEYLLSINITSVSSERNFSKLKRIFGTDRHSLNNQSAFNELLIKQIMTVFHVDCSFNSIKEEGMTGLLSNAI</sequence>
<dbReference type="InterPro" id="IPR012337">
    <property type="entry name" value="RNaseH-like_sf"/>
</dbReference>
<dbReference type="OrthoDB" id="4071838at2759"/>
<dbReference type="InterPro" id="IPR008906">
    <property type="entry name" value="HATC_C_dom"/>
</dbReference>
<protein>
    <recommendedName>
        <fullName evidence="1">HAT C-terminal dimerisation domain-containing protein</fullName>
    </recommendedName>
</protein>